<evidence type="ECO:0000256" key="3">
    <source>
        <dbReference type="ARBA" id="ARBA00023125"/>
    </source>
</evidence>
<gene>
    <name evidence="6" type="ORF">KDK95_26535</name>
</gene>
<evidence type="ECO:0000256" key="2">
    <source>
        <dbReference type="ARBA" id="ARBA00023015"/>
    </source>
</evidence>
<reference evidence="6" key="1">
    <citation type="submission" date="2021-04" db="EMBL/GenBank/DDBJ databases">
        <title>Genome based classification of Actinospica acidithermotolerans sp. nov., an actinobacterium isolated from an Indonesian hot spring.</title>
        <authorList>
            <person name="Kusuma A.B."/>
            <person name="Putra K.E."/>
            <person name="Nafisah S."/>
            <person name="Loh J."/>
            <person name="Nouioui I."/>
            <person name="Goodfellow M."/>
        </authorList>
    </citation>
    <scope>NUCLEOTIDE SEQUENCE</scope>
    <source>
        <strain evidence="6">MGRD01-02</strain>
    </source>
</reference>
<dbReference type="PANTHER" id="PTHR30118:SF15">
    <property type="entry name" value="TRANSCRIPTIONAL REGULATORY PROTEIN"/>
    <property type="match status" value="1"/>
</dbReference>
<keyword evidence="3" id="KW-0238">DNA-binding</keyword>
<dbReference type="Gene3D" id="3.40.190.10">
    <property type="entry name" value="Periplasmic binding protein-like II"/>
    <property type="match status" value="2"/>
</dbReference>
<dbReference type="InterPro" id="IPR036388">
    <property type="entry name" value="WH-like_DNA-bd_sf"/>
</dbReference>
<comment type="similarity">
    <text evidence="1">Belongs to the LysR transcriptional regulatory family.</text>
</comment>
<name>A0A941EE91_9ACTN</name>
<dbReference type="PROSITE" id="PS50931">
    <property type="entry name" value="HTH_LYSR"/>
    <property type="match status" value="1"/>
</dbReference>
<dbReference type="EMBL" id="JAGSOH010000104">
    <property type="protein sequence ID" value="MBR7829891.1"/>
    <property type="molecule type" value="Genomic_DNA"/>
</dbReference>
<evidence type="ECO:0000256" key="4">
    <source>
        <dbReference type="ARBA" id="ARBA00023163"/>
    </source>
</evidence>
<comment type="caution">
    <text evidence="6">The sequence shown here is derived from an EMBL/GenBank/DDBJ whole genome shotgun (WGS) entry which is preliminary data.</text>
</comment>
<keyword evidence="4" id="KW-0804">Transcription</keyword>
<dbReference type="Pfam" id="PF00126">
    <property type="entry name" value="HTH_1"/>
    <property type="match status" value="1"/>
</dbReference>
<evidence type="ECO:0000259" key="5">
    <source>
        <dbReference type="PROSITE" id="PS50931"/>
    </source>
</evidence>
<dbReference type="AlphaFoldDB" id="A0A941EE91"/>
<dbReference type="CDD" id="cd08417">
    <property type="entry name" value="PBP2_Nitroaromatics_like"/>
    <property type="match status" value="1"/>
</dbReference>
<dbReference type="InterPro" id="IPR037402">
    <property type="entry name" value="YidZ_PBP2"/>
</dbReference>
<dbReference type="InterPro" id="IPR000847">
    <property type="entry name" value="LysR_HTH_N"/>
</dbReference>
<evidence type="ECO:0000256" key="1">
    <source>
        <dbReference type="ARBA" id="ARBA00009437"/>
    </source>
</evidence>
<protein>
    <submittedName>
        <fullName evidence="6">LysR family transcriptional regulator</fullName>
    </submittedName>
</protein>
<proteinExistence type="inferred from homology"/>
<dbReference type="Gene3D" id="1.10.10.10">
    <property type="entry name" value="Winged helix-like DNA-binding domain superfamily/Winged helix DNA-binding domain"/>
    <property type="match status" value="1"/>
</dbReference>
<sequence length="342" mass="37060">MESMALGGTDLNLLVALRALLEEGNVTRAGAKIGKSQPAMSTALARLRRHYKDELLVRVGRDYELTPFAKTLVPSVRRTLSAVELALGTGRAFDPAASSRAFRLIATDYAITVLGEPLLRRVSELAPGVRLDLDEIPMDMHASERGLMQCDAMIGPLGFGFEGAHEPLFRDGFVCIVDPANPRLRDGRLSLADLEALPHAVRSNGRTHVLPADRVLDELGIRRRVQVSIVGWLPLPFLVAGTDLVAIMPERLARRVAIPAGLAVVDPPFGRVELVETLWWHPDRAITPEHVWLRRTLMEVAAGLPASEGARAALLAEMGADVAAANTRHSDSRSAEGVTPGR</sequence>
<dbReference type="GO" id="GO:0003677">
    <property type="term" value="F:DNA binding"/>
    <property type="evidence" value="ECO:0007669"/>
    <property type="project" value="UniProtKB-KW"/>
</dbReference>
<dbReference type="InterPro" id="IPR050389">
    <property type="entry name" value="LysR-type_TF"/>
</dbReference>
<dbReference type="PANTHER" id="PTHR30118">
    <property type="entry name" value="HTH-TYPE TRANSCRIPTIONAL REGULATOR LEUO-RELATED"/>
    <property type="match status" value="1"/>
</dbReference>
<dbReference type="InterPro" id="IPR005119">
    <property type="entry name" value="LysR_subst-bd"/>
</dbReference>
<dbReference type="SUPFAM" id="SSF46785">
    <property type="entry name" value="Winged helix' DNA-binding domain"/>
    <property type="match status" value="1"/>
</dbReference>
<organism evidence="6 7">
    <name type="scientific">Actinospica acidithermotolerans</name>
    <dbReference type="NCBI Taxonomy" id="2828514"/>
    <lineage>
        <taxon>Bacteria</taxon>
        <taxon>Bacillati</taxon>
        <taxon>Actinomycetota</taxon>
        <taxon>Actinomycetes</taxon>
        <taxon>Catenulisporales</taxon>
        <taxon>Actinospicaceae</taxon>
        <taxon>Actinospica</taxon>
    </lineage>
</organism>
<accession>A0A941EE91</accession>
<dbReference type="Pfam" id="PF03466">
    <property type="entry name" value="LysR_substrate"/>
    <property type="match status" value="1"/>
</dbReference>
<dbReference type="SUPFAM" id="SSF53850">
    <property type="entry name" value="Periplasmic binding protein-like II"/>
    <property type="match status" value="1"/>
</dbReference>
<dbReference type="InterPro" id="IPR036390">
    <property type="entry name" value="WH_DNA-bd_sf"/>
</dbReference>
<evidence type="ECO:0000313" key="6">
    <source>
        <dbReference type="EMBL" id="MBR7829891.1"/>
    </source>
</evidence>
<feature type="domain" description="HTH lysR-type" evidence="5">
    <location>
        <begin position="9"/>
        <end position="66"/>
    </location>
</feature>
<dbReference type="GO" id="GO:0003700">
    <property type="term" value="F:DNA-binding transcription factor activity"/>
    <property type="evidence" value="ECO:0007669"/>
    <property type="project" value="InterPro"/>
</dbReference>
<evidence type="ECO:0000313" key="7">
    <source>
        <dbReference type="Proteomes" id="UP000676325"/>
    </source>
</evidence>
<keyword evidence="7" id="KW-1185">Reference proteome</keyword>
<dbReference type="Proteomes" id="UP000676325">
    <property type="component" value="Unassembled WGS sequence"/>
</dbReference>
<keyword evidence="2" id="KW-0805">Transcription regulation</keyword>